<accession>A0AAW0Q9S1</accession>
<proteinExistence type="predicted"/>
<evidence type="ECO:0000313" key="2">
    <source>
        <dbReference type="EMBL" id="KAK8096767.1"/>
    </source>
</evidence>
<organism evidence="2 3">
    <name type="scientific">Apiospora kogelbergensis</name>
    <dbReference type="NCBI Taxonomy" id="1337665"/>
    <lineage>
        <taxon>Eukaryota</taxon>
        <taxon>Fungi</taxon>
        <taxon>Dikarya</taxon>
        <taxon>Ascomycota</taxon>
        <taxon>Pezizomycotina</taxon>
        <taxon>Sordariomycetes</taxon>
        <taxon>Xylariomycetidae</taxon>
        <taxon>Amphisphaeriales</taxon>
        <taxon>Apiosporaceae</taxon>
        <taxon>Apiospora</taxon>
    </lineage>
</organism>
<feature type="chain" id="PRO_5043687747" description="DUF4352 domain-containing protein" evidence="1">
    <location>
        <begin position="19"/>
        <end position="161"/>
    </location>
</feature>
<sequence>MLFKPLALLAVALGAIYAYGKGISGLPIVRVKDSAYLTNITSVPSGFPIQNVTFSCVSERRTLTASSTPQGNTTAATSFFAFKKDTGLATFTEAEDDASAMTTGYIFFGNALFVDMNKHMEAKWVAIPVEVDGQSLFQIGWNVTTAGTIPILLNTKAPMHQ</sequence>
<reference evidence="2 3" key="1">
    <citation type="submission" date="2023-01" db="EMBL/GenBank/DDBJ databases">
        <title>Analysis of 21 Apiospora genomes using comparative genomics revels a genus with tremendous synthesis potential of carbohydrate active enzymes and secondary metabolites.</title>
        <authorList>
            <person name="Sorensen T."/>
        </authorList>
    </citation>
    <scope>NUCLEOTIDE SEQUENCE [LARGE SCALE GENOMIC DNA]</scope>
    <source>
        <strain evidence="2 3">CBS 117206</strain>
    </source>
</reference>
<dbReference type="EMBL" id="JAQQWP010000010">
    <property type="protein sequence ID" value="KAK8096767.1"/>
    <property type="molecule type" value="Genomic_DNA"/>
</dbReference>
<dbReference type="Proteomes" id="UP001392437">
    <property type="component" value="Unassembled WGS sequence"/>
</dbReference>
<evidence type="ECO:0008006" key="4">
    <source>
        <dbReference type="Google" id="ProtNLM"/>
    </source>
</evidence>
<dbReference type="AlphaFoldDB" id="A0AAW0Q9S1"/>
<keyword evidence="3" id="KW-1185">Reference proteome</keyword>
<gene>
    <name evidence="2" type="ORF">PG999_012711</name>
</gene>
<name>A0AAW0Q9S1_9PEZI</name>
<keyword evidence="1" id="KW-0732">Signal</keyword>
<evidence type="ECO:0000313" key="3">
    <source>
        <dbReference type="Proteomes" id="UP001392437"/>
    </source>
</evidence>
<comment type="caution">
    <text evidence="2">The sequence shown here is derived from an EMBL/GenBank/DDBJ whole genome shotgun (WGS) entry which is preliminary data.</text>
</comment>
<protein>
    <recommendedName>
        <fullName evidence="4">DUF4352 domain-containing protein</fullName>
    </recommendedName>
</protein>
<evidence type="ECO:0000256" key="1">
    <source>
        <dbReference type="SAM" id="SignalP"/>
    </source>
</evidence>
<feature type="signal peptide" evidence="1">
    <location>
        <begin position="1"/>
        <end position="18"/>
    </location>
</feature>